<dbReference type="AlphaFoldDB" id="A0A6H0XR10"/>
<proteinExistence type="predicted"/>
<evidence type="ECO:0000313" key="1">
    <source>
        <dbReference type="EMBL" id="QIW97090.1"/>
    </source>
</evidence>
<keyword evidence="2" id="KW-1185">Reference proteome</keyword>
<name>A0A6H0XR10_9PEZI</name>
<dbReference type="SUPFAM" id="SSF52047">
    <property type="entry name" value="RNI-like"/>
    <property type="match status" value="1"/>
</dbReference>
<reference evidence="1 2" key="1">
    <citation type="journal article" date="2016" name="Sci. Rep.">
        <title>Peltaster fructicola genome reveals evolution from an invasive phytopathogen to an ectophytic parasite.</title>
        <authorList>
            <person name="Xu C."/>
            <person name="Chen H."/>
            <person name="Gleason M.L."/>
            <person name="Xu J.R."/>
            <person name="Liu H."/>
            <person name="Zhang R."/>
            <person name="Sun G."/>
        </authorList>
    </citation>
    <scope>NUCLEOTIDE SEQUENCE [LARGE SCALE GENOMIC DNA]</scope>
    <source>
        <strain evidence="1 2">LNHT1506</strain>
    </source>
</reference>
<accession>A0A6H0XR10</accession>
<dbReference type="Proteomes" id="UP000503462">
    <property type="component" value="Chromosome 2"/>
</dbReference>
<organism evidence="1 2">
    <name type="scientific">Peltaster fructicola</name>
    <dbReference type="NCBI Taxonomy" id="286661"/>
    <lineage>
        <taxon>Eukaryota</taxon>
        <taxon>Fungi</taxon>
        <taxon>Dikarya</taxon>
        <taxon>Ascomycota</taxon>
        <taxon>Pezizomycotina</taxon>
        <taxon>Dothideomycetes</taxon>
        <taxon>Dothideomycetes incertae sedis</taxon>
        <taxon>Peltaster</taxon>
    </lineage>
</organism>
<gene>
    <name evidence="1" type="ORF">AMS68_002608</name>
</gene>
<protein>
    <submittedName>
        <fullName evidence="1">Uncharacterized protein</fullName>
    </submittedName>
</protein>
<dbReference type="EMBL" id="CP051140">
    <property type="protein sequence ID" value="QIW97090.1"/>
    <property type="molecule type" value="Genomic_DNA"/>
</dbReference>
<sequence>MASVPTPDDPMDVDIESTTRIHPANNLPDEVLLQIFEALCPDPVASDSDGKAERNFRRNLRTLRALQCCSRRFYNLATPIRYRNLRVDVLDLAHFRKILYAVRRRKSPLRSLVKDMRFNFKDHHRGRFARQGLQARLWSQTCTDMFRELKISSKLAQHIDPRLFERIALSRARPAAGFTHYGEAMRYIDIDILLLLSELPSLEVIEFCMEPIFLDNHLRQHHNWQCLRRFVKEALEGDTYLQRLRHISYSSGTSPRKSIRPNEYKSAIEGRPLMTTTVLHELDLDANSFPAQLKRFMVLDTVTLLSLSCVPMHHTLLRNLVTTFRGIQHVYIRFNEPTFMSDLTWVDLGESSLLASSLNAAAQLRSLRIEGWSTPENGWDASGFSLAGMTALEELEIPAAMLFGSHEGIKYRELDTLQTTLPSSLQLLILRYVLCDRMPPQCVEPHMCALMQADASFPDLVEIWIVSSVVTHETFVSMTEQAKEAGWNCVWSEEPQQGCRVTQGDNFEMKFAYQREGYQGPE</sequence>
<evidence type="ECO:0000313" key="2">
    <source>
        <dbReference type="Proteomes" id="UP000503462"/>
    </source>
</evidence>